<keyword evidence="2" id="KW-1185">Reference proteome</keyword>
<organism evidence="1 2">
    <name type="scientific">Alkalihalobacterium chitinilyticum</name>
    <dbReference type="NCBI Taxonomy" id="2980103"/>
    <lineage>
        <taxon>Bacteria</taxon>
        <taxon>Bacillati</taxon>
        <taxon>Bacillota</taxon>
        <taxon>Bacilli</taxon>
        <taxon>Bacillales</taxon>
        <taxon>Bacillaceae</taxon>
        <taxon>Alkalihalobacterium</taxon>
    </lineage>
</organism>
<reference evidence="1" key="1">
    <citation type="submission" date="2024-05" db="EMBL/GenBank/DDBJ databases">
        <title>Alkalihalobacillus sp. strain MEB203 novel alkaliphilic bacterium from Lonar Lake, India.</title>
        <authorList>
            <person name="Joshi A."/>
            <person name="Thite S."/>
            <person name="Mengade P."/>
        </authorList>
    </citation>
    <scope>NUCLEOTIDE SEQUENCE</scope>
    <source>
        <strain evidence="1">MEB 203</strain>
    </source>
</reference>
<dbReference type="Proteomes" id="UP001148125">
    <property type="component" value="Unassembled WGS sequence"/>
</dbReference>
<protein>
    <submittedName>
        <fullName evidence="1">VLRF1 family aeRF1-type release factor</fullName>
    </submittedName>
</protein>
<gene>
    <name evidence="1" type="ORF">N7Z68_18190</name>
</gene>
<dbReference type="InterPro" id="IPR040983">
    <property type="entry name" value="Bact_RF_family5"/>
</dbReference>
<accession>A0ABT5VIL9</accession>
<evidence type="ECO:0000313" key="1">
    <source>
        <dbReference type="EMBL" id="MDE5415293.1"/>
    </source>
</evidence>
<dbReference type="Pfam" id="PF18846">
    <property type="entry name" value="baeRF_family5"/>
    <property type="match status" value="1"/>
</dbReference>
<dbReference type="EMBL" id="JAOTPO010000014">
    <property type="protein sequence ID" value="MDE5415293.1"/>
    <property type="molecule type" value="Genomic_DNA"/>
</dbReference>
<name>A0ABT5VIL9_9BACI</name>
<evidence type="ECO:0000313" key="2">
    <source>
        <dbReference type="Proteomes" id="UP001148125"/>
    </source>
</evidence>
<dbReference type="RefSeq" id="WP_275119897.1">
    <property type="nucleotide sequence ID" value="NZ_JAOTPO010000014.1"/>
</dbReference>
<comment type="caution">
    <text evidence="1">The sequence shown here is derived from an EMBL/GenBank/DDBJ whole genome shotgun (WGS) entry which is preliminary data.</text>
</comment>
<proteinExistence type="predicted"/>
<sequence length="258" mass="30278">MAFTKRIKELKEARCDKGVLTIYLNTLRSGQDDWKLQFKNGLKKLEQYVMARKDKEELKSFRDVKKKVTKQLMERQHDMLKAVVIFASPDQNIWEFHHLQLSVENSFCWEKEPVLDQLEAIQQQYPASGVLVLQQMEMLALDTRLGEVTQQIRYTLNIEDDNWRKYEGTAAGERMASSANHKDQYQERLEVNQQRWLRRLAPLIDRESKEFQWQGVYIVGSQELAKELGKYLQTKIIRVIPKNLASLPSHRVVGEVIG</sequence>